<dbReference type="InterPro" id="IPR003660">
    <property type="entry name" value="HAMP_dom"/>
</dbReference>
<reference evidence="8" key="1">
    <citation type="submission" date="2016-11" db="EMBL/GenBank/DDBJ databases">
        <authorList>
            <person name="Varghese N."/>
            <person name="Submissions S."/>
        </authorList>
    </citation>
    <scope>NUCLEOTIDE SEQUENCE [LARGE SCALE GENOMIC DNA]</scope>
    <source>
        <strain evidence="8">DSM 17957</strain>
    </source>
</reference>
<keyword evidence="4" id="KW-1133">Transmembrane helix</keyword>
<dbReference type="SUPFAM" id="SSF58104">
    <property type="entry name" value="Methyl-accepting chemotaxis protein (MCP) signaling domain"/>
    <property type="match status" value="1"/>
</dbReference>
<dbReference type="SMART" id="SM00283">
    <property type="entry name" value="MA"/>
    <property type="match status" value="1"/>
</dbReference>
<dbReference type="AlphaFoldDB" id="A0A1M6KLH0"/>
<protein>
    <submittedName>
        <fullName evidence="7">Methyl-accepting chemotaxis protein</fullName>
    </submittedName>
</protein>
<evidence type="ECO:0000259" key="6">
    <source>
        <dbReference type="PROSITE" id="PS50885"/>
    </source>
</evidence>
<dbReference type="RefSeq" id="WP_110941550.1">
    <property type="nucleotide sequence ID" value="NZ_FQZV01000031.1"/>
</dbReference>
<dbReference type="PROSITE" id="PS50885">
    <property type="entry name" value="HAMP"/>
    <property type="match status" value="1"/>
</dbReference>
<dbReference type="SMART" id="SM00304">
    <property type="entry name" value="HAMP"/>
    <property type="match status" value="1"/>
</dbReference>
<dbReference type="Gene3D" id="1.10.287.950">
    <property type="entry name" value="Methyl-accepting chemotaxis protein"/>
    <property type="match status" value="1"/>
</dbReference>
<keyword evidence="1 3" id="KW-0807">Transducer</keyword>
<name>A0A1M6KLH0_9FIRM</name>
<evidence type="ECO:0000256" key="4">
    <source>
        <dbReference type="SAM" id="Phobius"/>
    </source>
</evidence>
<feature type="transmembrane region" description="Helical" evidence="4">
    <location>
        <begin position="153"/>
        <end position="174"/>
    </location>
</feature>
<dbReference type="CDD" id="cd12912">
    <property type="entry name" value="PDC2_MCP_like"/>
    <property type="match status" value="1"/>
</dbReference>
<evidence type="ECO:0000256" key="1">
    <source>
        <dbReference type="ARBA" id="ARBA00023224"/>
    </source>
</evidence>
<dbReference type="InterPro" id="IPR004089">
    <property type="entry name" value="MCPsignal_dom"/>
</dbReference>
<accession>A0A1M6KLH0</accession>
<keyword evidence="4" id="KW-0812">Transmembrane</keyword>
<dbReference type="PANTHER" id="PTHR32089:SF112">
    <property type="entry name" value="LYSOZYME-LIKE PROTEIN-RELATED"/>
    <property type="match status" value="1"/>
</dbReference>
<sequence>MKLRSKVLIPVLLVMVVAISTLGVGSYYSSKKIILHQLYLQADNELRTITSTMQMYNSSLNNLIDTLRIGEEGYGYVVDDRGIVVAHPMKDTVGINLNDYDWGKAILEKRNGNLTYSYGGLEQYAVFKQVGGSIIVIAVPTKEFVGPLNTLRIQVGIILLGAVLIAALIITVLIQRTATKPLAQLVDVMGKAGSGYLNAEADIKSKDEIGALGSSFNQMLKNIRLLVGSVKEIATKLEQASEMIAASSEEVGASTVEVSKSIQEIAAGATNQAVEASKGLDITSLLSEKIVDANGKVEKTRFSTEIMEQKNKLGMQLMDDLELRLKENTKAAETIGGNIGALAEKSKSIGTIVETIQSIAEQTNLLALNAAIEAARAGEQGRGFAVVADEIRKLAEQSSQSTDKIQSIIGEIVAVIQTTDATMDGAKEIVINANNSLLQTKEAFRQIRASVEDVSGQIFALSRDLKDIYDAQDGVLKAIENISSVSQQTAAATQQISASAEEQTASMEEITSSVQKLNQMINQLGESIKTFKL</sequence>
<feature type="domain" description="Methyl-accepting transducer" evidence="5">
    <location>
        <begin position="247"/>
        <end position="504"/>
    </location>
</feature>
<keyword evidence="8" id="KW-1185">Reference proteome</keyword>
<dbReference type="Gene3D" id="1.10.8.500">
    <property type="entry name" value="HAMP domain in histidine kinase"/>
    <property type="match status" value="1"/>
</dbReference>
<organism evidence="7 8">
    <name type="scientific">Geosporobacter subterraneus DSM 17957</name>
    <dbReference type="NCBI Taxonomy" id="1121919"/>
    <lineage>
        <taxon>Bacteria</taxon>
        <taxon>Bacillati</taxon>
        <taxon>Bacillota</taxon>
        <taxon>Clostridia</taxon>
        <taxon>Peptostreptococcales</taxon>
        <taxon>Thermotaleaceae</taxon>
        <taxon>Geosporobacter</taxon>
    </lineage>
</organism>
<evidence type="ECO:0000313" key="7">
    <source>
        <dbReference type="EMBL" id="SHJ59785.1"/>
    </source>
</evidence>
<dbReference type="Proteomes" id="UP000184536">
    <property type="component" value="Unassembled WGS sequence"/>
</dbReference>
<gene>
    <name evidence="7" type="ORF">SAMN02745975_02438</name>
</gene>
<feature type="transmembrane region" description="Helical" evidence="4">
    <location>
        <begin position="7"/>
        <end position="28"/>
    </location>
</feature>
<evidence type="ECO:0000259" key="5">
    <source>
        <dbReference type="PROSITE" id="PS50111"/>
    </source>
</evidence>
<comment type="similarity">
    <text evidence="2">Belongs to the methyl-accepting chemotaxis (MCP) protein family.</text>
</comment>
<dbReference type="PANTHER" id="PTHR32089">
    <property type="entry name" value="METHYL-ACCEPTING CHEMOTAXIS PROTEIN MCPB"/>
    <property type="match status" value="1"/>
</dbReference>
<dbReference type="GO" id="GO:0016020">
    <property type="term" value="C:membrane"/>
    <property type="evidence" value="ECO:0007669"/>
    <property type="project" value="InterPro"/>
</dbReference>
<feature type="domain" description="HAMP" evidence="6">
    <location>
        <begin position="176"/>
        <end position="228"/>
    </location>
</feature>
<evidence type="ECO:0000313" key="8">
    <source>
        <dbReference type="Proteomes" id="UP000184536"/>
    </source>
</evidence>
<dbReference type="Pfam" id="PF00672">
    <property type="entry name" value="HAMP"/>
    <property type="match status" value="1"/>
</dbReference>
<dbReference type="GO" id="GO:0007165">
    <property type="term" value="P:signal transduction"/>
    <property type="evidence" value="ECO:0007669"/>
    <property type="project" value="UniProtKB-KW"/>
</dbReference>
<dbReference type="PROSITE" id="PS50111">
    <property type="entry name" value="CHEMOTAXIS_TRANSDUC_2"/>
    <property type="match status" value="1"/>
</dbReference>
<evidence type="ECO:0000256" key="3">
    <source>
        <dbReference type="PROSITE-ProRule" id="PRU00284"/>
    </source>
</evidence>
<keyword evidence="4" id="KW-0472">Membrane</keyword>
<dbReference type="EMBL" id="FQZV01000031">
    <property type="protein sequence ID" value="SHJ59785.1"/>
    <property type="molecule type" value="Genomic_DNA"/>
</dbReference>
<proteinExistence type="inferred from homology"/>
<dbReference type="STRING" id="1121919.SAMN02745975_02438"/>
<dbReference type="OrthoDB" id="9760371at2"/>
<dbReference type="Pfam" id="PF00015">
    <property type="entry name" value="MCPsignal"/>
    <property type="match status" value="1"/>
</dbReference>
<dbReference type="CDD" id="cd06225">
    <property type="entry name" value="HAMP"/>
    <property type="match status" value="1"/>
</dbReference>
<dbReference type="Gene3D" id="3.30.450.20">
    <property type="entry name" value="PAS domain"/>
    <property type="match status" value="1"/>
</dbReference>
<evidence type="ECO:0000256" key="2">
    <source>
        <dbReference type="ARBA" id="ARBA00029447"/>
    </source>
</evidence>